<dbReference type="Proteomes" id="UP001201812">
    <property type="component" value="Unassembled WGS sequence"/>
</dbReference>
<dbReference type="InterPro" id="IPR036322">
    <property type="entry name" value="WD40_repeat_dom_sf"/>
</dbReference>
<accession>A0AAD4RC64</accession>
<sequence>MKFIEEQGHAIVQHTTTKISKVKFLLDANDNATSFVSGSWNASSNSVTLWNTNQEPSAKSSGIQKKYQLNVNADVNDIATISQTQFVVGLSNGDINVVSCDSEDKLSKTQTYFAVHNKAASTAVCVVNNEIFSGSDTGTIVRISPTRKTKAISTLSTDLMGVNALTCCTEFQLVSAHTTGQMHLWDTRLSGKSAIAILGRIPAVTTLNDSLTSIGSHPAQPNVIAFGTNSGSVSFIDIRRPDQDLPNLFKICQEAVNLVIFHPVYTKNFFSSSDSGLIHWDASSMLDQPEERDDEDAVDNIWLSGKMWNSIQLKALAEDDPKLISTFDVSQDSIIIGSNTATLMLLNNINFF</sequence>
<keyword evidence="6" id="KW-1185">Reference proteome</keyword>
<protein>
    <submittedName>
        <fullName evidence="5">Nucleoporin Nup43</fullName>
    </submittedName>
</protein>
<dbReference type="InterPro" id="IPR015943">
    <property type="entry name" value="WD40/YVTN_repeat-like_dom_sf"/>
</dbReference>
<dbReference type="EMBL" id="JAKKPZ010000002">
    <property type="protein sequence ID" value="KAI1725717.1"/>
    <property type="molecule type" value="Genomic_DNA"/>
</dbReference>
<proteinExistence type="predicted"/>
<comment type="subcellular location">
    <subcellularLocation>
        <location evidence="1">Nucleus</location>
    </subcellularLocation>
</comment>
<keyword evidence="2" id="KW-0853">WD repeat</keyword>
<dbReference type="Gene3D" id="2.130.10.10">
    <property type="entry name" value="YVTN repeat-like/Quinoprotein amine dehydrogenase"/>
    <property type="match status" value="1"/>
</dbReference>
<evidence type="ECO:0000256" key="1">
    <source>
        <dbReference type="ARBA" id="ARBA00004123"/>
    </source>
</evidence>
<reference evidence="5" key="1">
    <citation type="submission" date="2022-01" db="EMBL/GenBank/DDBJ databases">
        <title>Genome Sequence Resource for Two Populations of Ditylenchus destructor, the Migratory Endoparasitic Phytonematode.</title>
        <authorList>
            <person name="Zhang H."/>
            <person name="Lin R."/>
            <person name="Xie B."/>
        </authorList>
    </citation>
    <scope>NUCLEOTIDE SEQUENCE</scope>
    <source>
        <strain evidence="5">BazhouSP</strain>
    </source>
</reference>
<evidence type="ECO:0000256" key="2">
    <source>
        <dbReference type="ARBA" id="ARBA00022574"/>
    </source>
</evidence>
<evidence type="ECO:0000313" key="5">
    <source>
        <dbReference type="EMBL" id="KAI1725717.1"/>
    </source>
</evidence>
<gene>
    <name evidence="5" type="ORF">DdX_02393</name>
</gene>
<comment type="caution">
    <text evidence="5">The sequence shown here is derived from an EMBL/GenBank/DDBJ whole genome shotgun (WGS) entry which is preliminary data.</text>
</comment>
<keyword evidence="3" id="KW-0677">Repeat</keyword>
<name>A0AAD4RC64_9BILA</name>
<organism evidence="5 6">
    <name type="scientific">Ditylenchus destructor</name>
    <dbReference type="NCBI Taxonomy" id="166010"/>
    <lineage>
        <taxon>Eukaryota</taxon>
        <taxon>Metazoa</taxon>
        <taxon>Ecdysozoa</taxon>
        <taxon>Nematoda</taxon>
        <taxon>Chromadorea</taxon>
        <taxon>Rhabditida</taxon>
        <taxon>Tylenchina</taxon>
        <taxon>Tylenchomorpha</taxon>
        <taxon>Sphaerularioidea</taxon>
        <taxon>Anguinidae</taxon>
        <taxon>Anguininae</taxon>
        <taxon>Ditylenchus</taxon>
    </lineage>
</organism>
<evidence type="ECO:0000313" key="6">
    <source>
        <dbReference type="Proteomes" id="UP001201812"/>
    </source>
</evidence>
<dbReference type="PANTHER" id="PTHR22652:SF0">
    <property type="entry name" value="NUCLEOPORIN NUP43"/>
    <property type="match status" value="1"/>
</dbReference>
<dbReference type="PANTHER" id="PTHR22652">
    <property type="entry name" value="NUCLEOPORIN NUP43"/>
    <property type="match status" value="1"/>
</dbReference>
<dbReference type="GO" id="GO:0031080">
    <property type="term" value="C:nuclear pore outer ring"/>
    <property type="evidence" value="ECO:0007669"/>
    <property type="project" value="TreeGrafter"/>
</dbReference>
<dbReference type="AlphaFoldDB" id="A0AAD4RC64"/>
<evidence type="ECO:0000256" key="4">
    <source>
        <dbReference type="ARBA" id="ARBA00023242"/>
    </source>
</evidence>
<keyword evidence="4" id="KW-0539">Nucleus</keyword>
<evidence type="ECO:0000256" key="3">
    <source>
        <dbReference type="ARBA" id="ARBA00022737"/>
    </source>
</evidence>
<dbReference type="SUPFAM" id="SSF50978">
    <property type="entry name" value="WD40 repeat-like"/>
    <property type="match status" value="1"/>
</dbReference>